<protein>
    <recommendedName>
        <fullName evidence="5">F-box only protein 22</fullName>
    </recommendedName>
</protein>
<sequence length="395" mass="44645">MDQQYVNESYVLTCLPTVINNVLNCMTAQELNVCARVCRCWSSAVRVIKDKRQERKLISWFSVEITDEEDVVEVFDQIEDFVKSQYSEPAMLFLFCQLQISTRKFRMSPRKPRPRHPKRAAKLKQVEFVDLVKSYLPMTCKFIGVSTNGVIGTSSNLDKIQEVEGEMFVSLLYIPHIKGVDILTLHANIREENITTFIPKEKAVKTILLFCDDPRCPPQIGNTLRENYKGAVIAGGYIDCHVPDLGDGRTFDWDDESKPIFVSCVALCGENVQCASIVLDHKIYTPQTIEDKLLKLKACGLPEEKSFAFMFACFARGKYFYQKENVESSIFKKLFPKTPLFGFFGNGEIGFTHLPGASSGDTRLQLEGGEGQSKGKKSSKMHHAYSTVFCLVSIT</sequence>
<dbReference type="PANTHER" id="PTHR14939">
    <property type="entry name" value="F-BOX ONLY PROTEIN 22"/>
    <property type="match status" value="1"/>
</dbReference>
<evidence type="ECO:0000259" key="1">
    <source>
        <dbReference type="Pfam" id="PF00646"/>
    </source>
</evidence>
<proteinExistence type="predicted"/>
<dbReference type="EMBL" id="JBJQND010000009">
    <property type="protein sequence ID" value="KAL3865390.1"/>
    <property type="molecule type" value="Genomic_DNA"/>
</dbReference>
<comment type="caution">
    <text evidence="3">The sequence shown here is derived from an EMBL/GenBank/DDBJ whole genome shotgun (WGS) entry which is preliminary data.</text>
</comment>
<dbReference type="Proteomes" id="UP001634394">
    <property type="component" value="Unassembled WGS sequence"/>
</dbReference>
<evidence type="ECO:0008006" key="5">
    <source>
        <dbReference type="Google" id="ProtNLM"/>
    </source>
</evidence>
<evidence type="ECO:0000313" key="4">
    <source>
        <dbReference type="Proteomes" id="UP001634394"/>
    </source>
</evidence>
<accession>A0ABD3VYF1</accession>
<dbReference type="Pfam" id="PF10442">
    <property type="entry name" value="FIST_C"/>
    <property type="match status" value="1"/>
</dbReference>
<feature type="domain" description="FIST C-domain" evidence="2">
    <location>
        <begin position="287"/>
        <end position="350"/>
    </location>
</feature>
<dbReference type="Pfam" id="PF00646">
    <property type="entry name" value="F-box"/>
    <property type="match status" value="1"/>
</dbReference>
<gene>
    <name evidence="3" type="ORF">ACJMK2_042781</name>
</gene>
<dbReference type="InterPro" id="IPR001810">
    <property type="entry name" value="F-box_dom"/>
</dbReference>
<dbReference type="PANTHER" id="PTHR14939:SF5">
    <property type="entry name" value="F-BOX ONLY PROTEIN 22"/>
    <property type="match status" value="1"/>
</dbReference>
<name>A0ABD3VYF1_SINWO</name>
<keyword evidence="4" id="KW-1185">Reference proteome</keyword>
<reference evidence="3 4" key="1">
    <citation type="submission" date="2024-11" db="EMBL/GenBank/DDBJ databases">
        <title>Chromosome-level genome assembly of the freshwater bivalve Anodonta woodiana.</title>
        <authorList>
            <person name="Chen X."/>
        </authorList>
    </citation>
    <scope>NUCLEOTIDE SEQUENCE [LARGE SCALE GENOMIC DNA]</scope>
    <source>
        <strain evidence="3">MN2024</strain>
        <tissue evidence="3">Gills</tissue>
    </source>
</reference>
<feature type="domain" description="F-box" evidence="1">
    <location>
        <begin position="13"/>
        <end position="47"/>
    </location>
</feature>
<dbReference type="InterPro" id="IPR019494">
    <property type="entry name" value="FIST_C"/>
</dbReference>
<evidence type="ECO:0000259" key="2">
    <source>
        <dbReference type="Pfam" id="PF10442"/>
    </source>
</evidence>
<dbReference type="AlphaFoldDB" id="A0ABD3VYF1"/>
<organism evidence="3 4">
    <name type="scientific">Sinanodonta woodiana</name>
    <name type="common">Chinese pond mussel</name>
    <name type="synonym">Anodonta woodiana</name>
    <dbReference type="NCBI Taxonomy" id="1069815"/>
    <lineage>
        <taxon>Eukaryota</taxon>
        <taxon>Metazoa</taxon>
        <taxon>Spiralia</taxon>
        <taxon>Lophotrochozoa</taxon>
        <taxon>Mollusca</taxon>
        <taxon>Bivalvia</taxon>
        <taxon>Autobranchia</taxon>
        <taxon>Heteroconchia</taxon>
        <taxon>Palaeoheterodonta</taxon>
        <taxon>Unionida</taxon>
        <taxon>Unionoidea</taxon>
        <taxon>Unionidae</taxon>
        <taxon>Unioninae</taxon>
        <taxon>Sinanodonta</taxon>
    </lineage>
</organism>
<evidence type="ECO:0000313" key="3">
    <source>
        <dbReference type="EMBL" id="KAL3865390.1"/>
    </source>
</evidence>